<evidence type="ECO:0000313" key="4">
    <source>
        <dbReference type="Proteomes" id="UP001620597"/>
    </source>
</evidence>
<dbReference type="EMBL" id="JBBKTX010000009">
    <property type="protein sequence ID" value="MFK4752493.1"/>
    <property type="molecule type" value="Genomic_DNA"/>
</dbReference>
<keyword evidence="4" id="KW-1185">Reference proteome</keyword>
<feature type="signal peptide" evidence="1">
    <location>
        <begin position="1"/>
        <end position="25"/>
    </location>
</feature>
<name>A0ABW8NHP8_9GAMM</name>
<comment type="caution">
    <text evidence="3">The sequence shown here is derived from an EMBL/GenBank/DDBJ whole genome shotgun (WGS) entry which is preliminary data.</text>
</comment>
<dbReference type="Proteomes" id="UP001620597">
    <property type="component" value="Unassembled WGS sequence"/>
</dbReference>
<reference evidence="3 4" key="1">
    <citation type="submission" date="2024-03" db="EMBL/GenBank/DDBJ databases">
        <title>High-quality draft genome sequence of Oceanobacter sp. wDCs-4.</title>
        <authorList>
            <person name="Dong C."/>
        </authorList>
    </citation>
    <scope>NUCLEOTIDE SEQUENCE [LARGE SCALE GENOMIC DNA]</scope>
    <source>
        <strain evidence="4">wDCs-4</strain>
    </source>
</reference>
<feature type="domain" description="Solute-binding protein family 3/N-terminal" evidence="2">
    <location>
        <begin position="224"/>
        <end position="428"/>
    </location>
</feature>
<gene>
    <name evidence="3" type="ORF">WG929_08750</name>
</gene>
<dbReference type="InterPro" id="IPR008869">
    <property type="entry name" value="MlaC/ttg2D"/>
</dbReference>
<dbReference type="PANTHER" id="PTHR36573:SF1">
    <property type="entry name" value="INTERMEMBRANE PHOSPHOLIPID TRANSPORT SYSTEM BINDING PROTEIN MLAC"/>
    <property type="match status" value="1"/>
</dbReference>
<sequence>MPFRRYLIQLVLLASLPFFGVSAGAATETAPDELVKSAVSLVTSHLTNDRALIETHPGYLDQLLSTSILPLIDTRQMGKKVLGKYWRRASSEQQSLFLEAFRRKLLKTYAGAFRAYDDQPVHFLDTRYNGHNKALVPSLIELNGKPPLTVDYRLYHSAQWRVDDVTIAGMSLVKSFRDQVQAMIQENGFSQAMVKLSKEYPDDRPVVRLGSDSWAPYAGKQLLGDGIATELVTTALSRLGYRVEVEFMPWMRVLESTNSGEIQGVLSTWPGQQDDKWLLSDAYLHGQLRFIKSKSSDFEYQGKNHLKITTPALRLGIYSEINYGPWLDNIDRYFAVEPRDYCSQLFRDVANNNLDLALVDEWVASTELASNPTIAEHLVLAPGDIARTSIHLAINRQLSNASALITGFNHMLQQMKQDGSYQQILEKHQYPYHD</sequence>
<evidence type="ECO:0000259" key="2">
    <source>
        <dbReference type="Pfam" id="PF00497"/>
    </source>
</evidence>
<dbReference type="PANTHER" id="PTHR36573">
    <property type="entry name" value="INTERMEMBRANE PHOSPHOLIPID TRANSPORT SYSTEM BINDING PROTEIN MLAC"/>
    <property type="match status" value="1"/>
</dbReference>
<accession>A0ABW8NHP8</accession>
<dbReference type="InterPro" id="IPR042245">
    <property type="entry name" value="Tgt2/MlaC_sf"/>
</dbReference>
<dbReference type="Gene3D" id="3.40.190.10">
    <property type="entry name" value="Periplasmic binding protein-like II"/>
    <property type="match status" value="2"/>
</dbReference>
<dbReference type="Gene3D" id="3.10.450.710">
    <property type="entry name" value="Tgt2/MlaC"/>
    <property type="match status" value="1"/>
</dbReference>
<protein>
    <submittedName>
        <fullName evidence="3">ABC transporter substrate-binding protein</fullName>
    </submittedName>
</protein>
<keyword evidence="1" id="KW-0732">Signal</keyword>
<dbReference type="SUPFAM" id="SSF53850">
    <property type="entry name" value="Periplasmic binding protein-like II"/>
    <property type="match status" value="1"/>
</dbReference>
<feature type="chain" id="PRO_5045381130" evidence="1">
    <location>
        <begin position="26"/>
        <end position="434"/>
    </location>
</feature>
<evidence type="ECO:0000313" key="3">
    <source>
        <dbReference type="EMBL" id="MFK4752493.1"/>
    </source>
</evidence>
<organism evidence="3 4">
    <name type="scientific">Oceanobacter antarcticus</name>
    <dbReference type="NCBI Taxonomy" id="3133425"/>
    <lineage>
        <taxon>Bacteria</taxon>
        <taxon>Pseudomonadati</taxon>
        <taxon>Pseudomonadota</taxon>
        <taxon>Gammaproteobacteria</taxon>
        <taxon>Oceanospirillales</taxon>
        <taxon>Oceanospirillaceae</taxon>
        <taxon>Oceanobacter</taxon>
    </lineage>
</organism>
<dbReference type="Pfam" id="PF05494">
    <property type="entry name" value="MlaC"/>
    <property type="match status" value="1"/>
</dbReference>
<proteinExistence type="predicted"/>
<dbReference type="InterPro" id="IPR001638">
    <property type="entry name" value="Solute-binding_3/MltF_N"/>
</dbReference>
<dbReference type="RefSeq" id="WP_369857976.1">
    <property type="nucleotide sequence ID" value="NZ_JBBKTX010000009.1"/>
</dbReference>
<evidence type="ECO:0000256" key="1">
    <source>
        <dbReference type="SAM" id="SignalP"/>
    </source>
</evidence>
<dbReference type="Pfam" id="PF00497">
    <property type="entry name" value="SBP_bac_3"/>
    <property type="match status" value="1"/>
</dbReference>